<evidence type="ECO:0000313" key="2">
    <source>
        <dbReference type="EMBL" id="CAB0018522.1"/>
    </source>
</evidence>
<feature type="non-terminal residue" evidence="2">
    <location>
        <position position="72"/>
    </location>
</feature>
<organism evidence="2 3">
    <name type="scientific">Nesidiocoris tenuis</name>
    <dbReference type="NCBI Taxonomy" id="355587"/>
    <lineage>
        <taxon>Eukaryota</taxon>
        <taxon>Metazoa</taxon>
        <taxon>Ecdysozoa</taxon>
        <taxon>Arthropoda</taxon>
        <taxon>Hexapoda</taxon>
        <taxon>Insecta</taxon>
        <taxon>Pterygota</taxon>
        <taxon>Neoptera</taxon>
        <taxon>Paraneoptera</taxon>
        <taxon>Hemiptera</taxon>
        <taxon>Heteroptera</taxon>
        <taxon>Panheteroptera</taxon>
        <taxon>Cimicomorpha</taxon>
        <taxon>Miridae</taxon>
        <taxon>Dicyphina</taxon>
        <taxon>Nesidiocoris</taxon>
    </lineage>
</organism>
<feature type="region of interest" description="Disordered" evidence="1">
    <location>
        <begin position="1"/>
        <end position="44"/>
    </location>
</feature>
<dbReference type="AlphaFoldDB" id="A0A6H5HNW7"/>
<gene>
    <name evidence="2" type="ORF">NTEN_LOCUS22375</name>
</gene>
<name>A0A6H5HNW7_9HEMI</name>
<keyword evidence="3" id="KW-1185">Reference proteome</keyword>
<sequence length="72" mass="7782">MGHGRRTWKIHGAPPPGRGRPPPPRTPTHITGTVPRHGTSTTTSIENRTKKIYNGVPALLASKTPILARKNS</sequence>
<evidence type="ECO:0000256" key="1">
    <source>
        <dbReference type="SAM" id="MobiDB-lite"/>
    </source>
</evidence>
<feature type="compositionally biased region" description="Pro residues" evidence="1">
    <location>
        <begin position="13"/>
        <end position="26"/>
    </location>
</feature>
<dbReference type="EMBL" id="CADCXU010032958">
    <property type="protein sequence ID" value="CAB0018522.1"/>
    <property type="molecule type" value="Genomic_DNA"/>
</dbReference>
<dbReference type="Proteomes" id="UP000479000">
    <property type="component" value="Unassembled WGS sequence"/>
</dbReference>
<accession>A0A6H5HNW7</accession>
<protein>
    <submittedName>
        <fullName evidence="2">Uncharacterized protein</fullName>
    </submittedName>
</protein>
<proteinExistence type="predicted"/>
<reference evidence="2 3" key="1">
    <citation type="submission" date="2020-02" db="EMBL/GenBank/DDBJ databases">
        <authorList>
            <person name="Ferguson B K."/>
        </authorList>
    </citation>
    <scope>NUCLEOTIDE SEQUENCE [LARGE SCALE GENOMIC DNA]</scope>
</reference>
<evidence type="ECO:0000313" key="3">
    <source>
        <dbReference type="Proteomes" id="UP000479000"/>
    </source>
</evidence>